<dbReference type="InterPro" id="IPR036046">
    <property type="entry name" value="Acylphosphatase-like_dom_sf"/>
</dbReference>
<dbReference type="GO" id="GO:0003998">
    <property type="term" value="F:acylphosphatase activity"/>
    <property type="evidence" value="ECO:0007669"/>
    <property type="project" value="UniProtKB-EC"/>
</dbReference>
<accession>A0AAJ6QWF7</accession>
<dbReference type="GeneID" id="100901035"/>
<evidence type="ECO:0000259" key="8">
    <source>
        <dbReference type="PROSITE" id="PS51160"/>
    </source>
</evidence>
<comment type="similarity">
    <text evidence="1 6">Belongs to the acylphosphatase family.</text>
</comment>
<evidence type="ECO:0000256" key="2">
    <source>
        <dbReference type="ARBA" id="ARBA00012150"/>
    </source>
</evidence>
<dbReference type="PANTHER" id="PTHR10029">
    <property type="entry name" value="ACYLPHOSPHATASE"/>
    <property type="match status" value="1"/>
</dbReference>
<dbReference type="InterPro" id="IPR020456">
    <property type="entry name" value="Acylphosphatase"/>
</dbReference>
<keyword evidence="9" id="KW-1185">Reference proteome</keyword>
<dbReference type="InterPro" id="IPR001792">
    <property type="entry name" value="Acylphosphatase-like_dom"/>
</dbReference>
<evidence type="ECO:0000256" key="6">
    <source>
        <dbReference type="RuleBase" id="RU004168"/>
    </source>
</evidence>
<feature type="transmembrane region" description="Helical" evidence="7">
    <location>
        <begin position="33"/>
        <end position="51"/>
    </location>
</feature>
<proteinExistence type="inferred from homology"/>
<evidence type="ECO:0000256" key="3">
    <source>
        <dbReference type="ARBA" id="ARBA00022801"/>
    </source>
</evidence>
<feature type="domain" description="Acylphosphatase-like" evidence="8">
    <location>
        <begin position="37"/>
        <end position="127"/>
    </location>
</feature>
<dbReference type="AlphaFoldDB" id="A0AAJ6QWF7"/>
<evidence type="ECO:0000256" key="1">
    <source>
        <dbReference type="ARBA" id="ARBA00005614"/>
    </source>
</evidence>
<evidence type="ECO:0000256" key="7">
    <source>
        <dbReference type="SAM" id="Phobius"/>
    </source>
</evidence>
<protein>
    <recommendedName>
        <fullName evidence="2 5">acylphosphatase</fullName>
        <ecNumber evidence="2 5">3.6.1.7</ecNumber>
    </recommendedName>
</protein>
<dbReference type="Proteomes" id="UP000694867">
    <property type="component" value="Unplaced"/>
</dbReference>
<dbReference type="EC" id="3.6.1.7" evidence="2 5"/>
<dbReference type="Pfam" id="PF00708">
    <property type="entry name" value="Acylphosphatase"/>
    <property type="match status" value="1"/>
</dbReference>
<dbReference type="PRINTS" id="PR00112">
    <property type="entry name" value="ACYLPHPHTASE"/>
</dbReference>
<dbReference type="PANTHER" id="PTHR10029:SF3">
    <property type="entry name" value="ACYLPHOSPHATASE-RELATED"/>
    <property type="match status" value="1"/>
</dbReference>
<keyword evidence="3 5" id="KW-0378">Hydrolase</keyword>
<evidence type="ECO:0000256" key="5">
    <source>
        <dbReference type="PROSITE-ProRule" id="PRU00520"/>
    </source>
</evidence>
<feature type="active site" evidence="5">
    <location>
        <position position="52"/>
    </location>
</feature>
<comment type="catalytic activity">
    <reaction evidence="4 5">
        <text>an acyl phosphate + H2O = a carboxylate + phosphate + H(+)</text>
        <dbReference type="Rhea" id="RHEA:14965"/>
        <dbReference type="ChEBI" id="CHEBI:15377"/>
        <dbReference type="ChEBI" id="CHEBI:15378"/>
        <dbReference type="ChEBI" id="CHEBI:29067"/>
        <dbReference type="ChEBI" id="CHEBI:43474"/>
        <dbReference type="ChEBI" id="CHEBI:59918"/>
        <dbReference type="EC" id="3.6.1.7"/>
    </reaction>
</comment>
<feature type="active site" evidence="5">
    <location>
        <position position="70"/>
    </location>
</feature>
<dbReference type="FunFam" id="3.30.70.100:FF:000011">
    <property type="entry name" value="Acylphosphatase"/>
    <property type="match status" value="1"/>
</dbReference>
<keyword evidence="7" id="KW-1133">Transmembrane helix</keyword>
<evidence type="ECO:0000313" key="10">
    <source>
        <dbReference type="RefSeq" id="XP_003746115.1"/>
    </source>
</evidence>
<dbReference type="PROSITE" id="PS51160">
    <property type="entry name" value="ACYLPHOSPHATASE_3"/>
    <property type="match status" value="1"/>
</dbReference>
<keyword evidence="7" id="KW-0472">Membrane</keyword>
<keyword evidence="7" id="KW-0812">Transmembrane</keyword>
<evidence type="ECO:0000256" key="4">
    <source>
        <dbReference type="ARBA" id="ARBA00047645"/>
    </source>
</evidence>
<evidence type="ECO:0000313" key="9">
    <source>
        <dbReference type="Proteomes" id="UP000694867"/>
    </source>
</evidence>
<dbReference type="SUPFAM" id="SSF54975">
    <property type="entry name" value="Acylphosphatase/BLUF domain-like"/>
    <property type="match status" value="1"/>
</dbReference>
<dbReference type="InterPro" id="IPR017968">
    <property type="entry name" value="Acylphosphatase_CS"/>
</dbReference>
<dbReference type="PROSITE" id="PS00150">
    <property type="entry name" value="ACYLPHOSPHATASE_1"/>
    <property type="match status" value="1"/>
</dbReference>
<reference evidence="10" key="1">
    <citation type="submission" date="2025-08" db="UniProtKB">
        <authorList>
            <consortium name="RefSeq"/>
        </authorList>
    </citation>
    <scope>IDENTIFICATION</scope>
</reference>
<organism evidence="9 10">
    <name type="scientific">Galendromus occidentalis</name>
    <name type="common">western predatory mite</name>
    <dbReference type="NCBI Taxonomy" id="34638"/>
    <lineage>
        <taxon>Eukaryota</taxon>
        <taxon>Metazoa</taxon>
        <taxon>Ecdysozoa</taxon>
        <taxon>Arthropoda</taxon>
        <taxon>Chelicerata</taxon>
        <taxon>Arachnida</taxon>
        <taxon>Acari</taxon>
        <taxon>Parasitiformes</taxon>
        <taxon>Mesostigmata</taxon>
        <taxon>Gamasina</taxon>
        <taxon>Phytoseioidea</taxon>
        <taxon>Phytoseiidae</taxon>
        <taxon>Typhlodrominae</taxon>
        <taxon>Galendromus</taxon>
    </lineage>
</organism>
<dbReference type="Gene3D" id="3.30.70.100">
    <property type="match status" value="1"/>
</dbReference>
<dbReference type="RefSeq" id="XP_003746115.1">
    <property type="nucleotide sequence ID" value="XM_003746067.3"/>
</dbReference>
<name>A0AAJ6QWF7_9ACAR</name>
<sequence length="129" mass="14911">MSRCFAKLWISALVVLSTTLWWNLDHLLDLDAMTLRACSFEVFGLVQGVFFRKYTQQEAVKLGVVGWIRNTARGTVEGEIQGPEDNYGDMKRWLETKGSPQSEIAKAIFSDERTIDKRDFESFDIRRTR</sequence>
<dbReference type="KEGG" id="goe:100901035"/>
<gene>
    <name evidence="10" type="primary">LOC100901035</name>
</gene>